<feature type="transmembrane region" description="Helical" evidence="6">
    <location>
        <begin position="209"/>
        <end position="232"/>
    </location>
</feature>
<keyword evidence="2 6" id="KW-0812">Transmembrane</keyword>
<proteinExistence type="predicted"/>
<comment type="subcellular location">
    <subcellularLocation>
        <location evidence="1">Membrane</location>
        <topology evidence="1">Multi-pass membrane protein</topology>
    </subcellularLocation>
</comment>
<feature type="transmembrane region" description="Helical" evidence="6">
    <location>
        <begin position="341"/>
        <end position="365"/>
    </location>
</feature>
<evidence type="ECO:0000256" key="4">
    <source>
        <dbReference type="ARBA" id="ARBA00023136"/>
    </source>
</evidence>
<evidence type="ECO:0000313" key="8">
    <source>
        <dbReference type="Proteomes" id="UP001626550"/>
    </source>
</evidence>
<accession>A0ABD2QF24</accession>
<dbReference type="InterPro" id="IPR008952">
    <property type="entry name" value="Tetraspanin_EC2_sf"/>
</dbReference>
<feature type="region of interest" description="Disordered" evidence="5">
    <location>
        <begin position="78"/>
        <end position="107"/>
    </location>
</feature>
<feature type="region of interest" description="Disordered" evidence="5">
    <location>
        <begin position="21"/>
        <end position="46"/>
    </location>
</feature>
<dbReference type="PANTHER" id="PTHR19282">
    <property type="entry name" value="TETRASPANIN"/>
    <property type="match status" value="1"/>
</dbReference>
<evidence type="ECO:0000256" key="5">
    <source>
        <dbReference type="SAM" id="MobiDB-lite"/>
    </source>
</evidence>
<feature type="transmembrane region" description="Helical" evidence="6">
    <location>
        <begin position="127"/>
        <end position="160"/>
    </location>
</feature>
<dbReference type="Gene3D" id="1.10.1450.10">
    <property type="entry name" value="Tetraspanin"/>
    <property type="match status" value="1"/>
</dbReference>
<dbReference type="GO" id="GO:0016020">
    <property type="term" value="C:membrane"/>
    <property type="evidence" value="ECO:0007669"/>
    <property type="project" value="UniProtKB-SubCell"/>
</dbReference>
<reference evidence="7 8" key="1">
    <citation type="submission" date="2024-11" db="EMBL/GenBank/DDBJ databases">
        <title>Adaptive evolution of stress response genes in parasites aligns with host niche diversity.</title>
        <authorList>
            <person name="Hahn C."/>
            <person name="Resl P."/>
        </authorList>
    </citation>
    <scope>NUCLEOTIDE SEQUENCE [LARGE SCALE GENOMIC DNA]</scope>
    <source>
        <strain evidence="7">EGGRZ-B1_66</strain>
        <tissue evidence="7">Body</tissue>
    </source>
</reference>
<keyword evidence="3 6" id="KW-1133">Transmembrane helix</keyword>
<evidence type="ECO:0008006" key="9">
    <source>
        <dbReference type="Google" id="ProtNLM"/>
    </source>
</evidence>
<keyword evidence="8" id="KW-1185">Reference proteome</keyword>
<feature type="compositionally biased region" description="Polar residues" evidence="5">
    <location>
        <begin position="84"/>
        <end position="95"/>
    </location>
</feature>
<dbReference type="SUPFAM" id="SSF48652">
    <property type="entry name" value="Tetraspanin"/>
    <property type="match status" value="1"/>
</dbReference>
<evidence type="ECO:0000256" key="1">
    <source>
        <dbReference type="ARBA" id="ARBA00004141"/>
    </source>
</evidence>
<evidence type="ECO:0000313" key="7">
    <source>
        <dbReference type="EMBL" id="KAL3317351.1"/>
    </source>
</evidence>
<dbReference type="PANTHER" id="PTHR19282:SF534">
    <property type="entry name" value="TETRASPANIN FAMILY-RELATED"/>
    <property type="match status" value="1"/>
</dbReference>
<gene>
    <name evidence="7" type="ORF">Ciccas_003989</name>
</gene>
<name>A0ABD2QF24_9PLAT</name>
<dbReference type="InterPro" id="IPR018499">
    <property type="entry name" value="Tetraspanin/Peripherin"/>
</dbReference>
<evidence type="ECO:0000256" key="3">
    <source>
        <dbReference type="ARBA" id="ARBA00022989"/>
    </source>
</evidence>
<evidence type="ECO:0000256" key="2">
    <source>
        <dbReference type="ARBA" id="ARBA00022692"/>
    </source>
</evidence>
<sequence length="374" mass="41184">MFDPITINRLLSDAQRYEFGSPTENLSGLATPPSPPPSRDSVHSASRDYVSYSKNQLSSEQTSVVDFLITKQVDWSSLPEKSGVGTSSKQNSVKNEPSPPDMDLDCSESTKTQYISLRRCQIFRNKYFVWVIDNFFTFVDNFGSFIFGLTSIGFIALGYWLHIYKPDEMAILGKAVNEGVAYGLIAAGAILLGATLIGFLGMCCQKRCLVLFALILMVFVLLFGIACGSYIAHFNGNTTETLSLYLDDSLRSEYGMEPIYTEAWDSLQANKSCCGVVSAADYKATQWYNHTNNTNPKRAVPVSCCRPLSDSTKCQNGAPDVVYAEGCLDIMDADFNTWMKYGVIGAFTLCGLLLLALIIVGCYICSYNQTGTVM</sequence>
<organism evidence="7 8">
    <name type="scientific">Cichlidogyrus casuarinus</name>
    <dbReference type="NCBI Taxonomy" id="1844966"/>
    <lineage>
        <taxon>Eukaryota</taxon>
        <taxon>Metazoa</taxon>
        <taxon>Spiralia</taxon>
        <taxon>Lophotrochozoa</taxon>
        <taxon>Platyhelminthes</taxon>
        <taxon>Monogenea</taxon>
        <taxon>Monopisthocotylea</taxon>
        <taxon>Dactylogyridea</taxon>
        <taxon>Ancyrocephalidae</taxon>
        <taxon>Cichlidogyrus</taxon>
    </lineage>
</organism>
<dbReference type="Proteomes" id="UP001626550">
    <property type="component" value="Unassembled WGS sequence"/>
</dbReference>
<dbReference type="AlphaFoldDB" id="A0ABD2QF24"/>
<keyword evidence="4 6" id="KW-0472">Membrane</keyword>
<dbReference type="Pfam" id="PF00335">
    <property type="entry name" value="Tetraspanin"/>
    <property type="match status" value="1"/>
</dbReference>
<protein>
    <recommendedName>
        <fullName evidence="9">Tetraspanin</fullName>
    </recommendedName>
</protein>
<comment type="caution">
    <text evidence="7">The sequence shown here is derived from an EMBL/GenBank/DDBJ whole genome shotgun (WGS) entry which is preliminary data.</text>
</comment>
<dbReference type="EMBL" id="JBJKFK010000396">
    <property type="protein sequence ID" value="KAL3317351.1"/>
    <property type="molecule type" value="Genomic_DNA"/>
</dbReference>
<evidence type="ECO:0000256" key="6">
    <source>
        <dbReference type="SAM" id="Phobius"/>
    </source>
</evidence>
<feature type="transmembrane region" description="Helical" evidence="6">
    <location>
        <begin position="180"/>
        <end position="202"/>
    </location>
</feature>